<dbReference type="AlphaFoldDB" id="A0A511N0X2"/>
<dbReference type="InterPro" id="IPR036291">
    <property type="entry name" value="NAD(P)-bd_dom_sf"/>
</dbReference>
<protein>
    <submittedName>
        <fullName evidence="2">NAD-dependent epimerase</fullName>
    </submittedName>
</protein>
<evidence type="ECO:0000313" key="3">
    <source>
        <dbReference type="Proteomes" id="UP000321306"/>
    </source>
</evidence>
<comment type="caution">
    <text evidence="2">The sequence shown here is derived from an EMBL/GenBank/DDBJ whole genome shotgun (WGS) entry which is preliminary data.</text>
</comment>
<gene>
    <name evidence="2" type="ORF">DC3_21390</name>
</gene>
<dbReference type="InterPro" id="IPR050177">
    <property type="entry name" value="Lipid_A_modif_metabolic_enz"/>
</dbReference>
<proteinExistence type="predicted"/>
<dbReference type="Proteomes" id="UP000321306">
    <property type="component" value="Unassembled WGS sequence"/>
</dbReference>
<evidence type="ECO:0000259" key="1">
    <source>
        <dbReference type="Pfam" id="PF01370"/>
    </source>
</evidence>
<reference evidence="2 3" key="1">
    <citation type="submission" date="2019-07" db="EMBL/GenBank/DDBJ databases">
        <title>Whole genome shotgun sequence of Deinococcus cellulosilyticus NBRC 106333.</title>
        <authorList>
            <person name="Hosoyama A."/>
            <person name="Uohara A."/>
            <person name="Ohji S."/>
            <person name="Ichikawa N."/>
        </authorList>
    </citation>
    <scope>NUCLEOTIDE SEQUENCE [LARGE SCALE GENOMIC DNA]</scope>
    <source>
        <strain evidence="2 3">NBRC 106333</strain>
    </source>
</reference>
<dbReference type="SUPFAM" id="SSF51735">
    <property type="entry name" value="NAD(P)-binding Rossmann-fold domains"/>
    <property type="match status" value="1"/>
</dbReference>
<dbReference type="Pfam" id="PF01370">
    <property type="entry name" value="Epimerase"/>
    <property type="match status" value="1"/>
</dbReference>
<dbReference type="PANTHER" id="PTHR43245">
    <property type="entry name" value="BIFUNCTIONAL POLYMYXIN RESISTANCE PROTEIN ARNA"/>
    <property type="match status" value="1"/>
</dbReference>
<dbReference type="EMBL" id="BJXB01000008">
    <property type="protein sequence ID" value="GEM46504.1"/>
    <property type="molecule type" value="Genomic_DNA"/>
</dbReference>
<accession>A0A511N0X2</accession>
<keyword evidence="3" id="KW-1185">Reference proteome</keyword>
<dbReference type="InterPro" id="IPR001509">
    <property type="entry name" value="Epimerase_deHydtase"/>
</dbReference>
<name>A0A511N0X2_DEIC1</name>
<sequence length="304" mass="33883">MQVVLGAGGAVGRAVVRELISRNARIKAITLNMPDRVVPGVQHVRFNPAELSKHFQEAATVYHCAAPSYGRWAQDYPVLQRQVLAALQGTEATLVYADNLLMYGVPRAPLEETHPHSTEQPRGRLRSQLAQALLTAHHEGRARVAIARASTLIGPEVHSSWTSEDFFQEVLSRNTLRWPGDLQKPHSLTYVQDFAKALVLLGQGQKGLGEVWHVPTDLTCTALELADLLSDLTGHPVKPHQVPSIHLWVKSQLSRVHPTPLDLAYQFNTPFIVQGRKFQEAFGFQPTPRKQVLQETLEHLRQKG</sequence>
<dbReference type="RefSeq" id="WP_186815960.1">
    <property type="nucleotide sequence ID" value="NZ_BJXB01000008.1"/>
</dbReference>
<evidence type="ECO:0000313" key="2">
    <source>
        <dbReference type="EMBL" id="GEM46504.1"/>
    </source>
</evidence>
<dbReference type="Gene3D" id="3.40.50.720">
    <property type="entry name" value="NAD(P)-binding Rossmann-like Domain"/>
    <property type="match status" value="1"/>
</dbReference>
<dbReference type="PANTHER" id="PTHR43245:SF13">
    <property type="entry name" value="UDP-D-APIOSE_UDP-D-XYLOSE SYNTHASE 2"/>
    <property type="match status" value="1"/>
</dbReference>
<feature type="domain" description="NAD-dependent epimerase/dehydratase" evidence="1">
    <location>
        <begin position="3"/>
        <end position="204"/>
    </location>
</feature>
<organism evidence="2 3">
    <name type="scientific">Deinococcus cellulosilyticus (strain DSM 18568 / NBRC 106333 / KACC 11606 / 5516J-15)</name>
    <dbReference type="NCBI Taxonomy" id="1223518"/>
    <lineage>
        <taxon>Bacteria</taxon>
        <taxon>Thermotogati</taxon>
        <taxon>Deinococcota</taxon>
        <taxon>Deinococci</taxon>
        <taxon>Deinococcales</taxon>
        <taxon>Deinococcaceae</taxon>
        <taxon>Deinococcus</taxon>
    </lineage>
</organism>